<dbReference type="OrthoDB" id="2125770at2759"/>
<dbReference type="EMBL" id="CAJVCH010555406">
    <property type="protein sequence ID" value="CAG7830336.1"/>
    <property type="molecule type" value="Genomic_DNA"/>
</dbReference>
<evidence type="ECO:0000313" key="4">
    <source>
        <dbReference type="Proteomes" id="UP000708208"/>
    </source>
</evidence>
<gene>
    <name evidence="3" type="ORF">AFUS01_LOCUS40146</name>
</gene>
<feature type="compositionally biased region" description="Polar residues" evidence="2">
    <location>
        <begin position="1111"/>
        <end position="1121"/>
    </location>
</feature>
<feature type="region of interest" description="Disordered" evidence="2">
    <location>
        <begin position="891"/>
        <end position="912"/>
    </location>
</feature>
<keyword evidence="1" id="KW-0175">Coiled coil</keyword>
<feature type="compositionally biased region" description="Basic and acidic residues" evidence="2">
    <location>
        <begin position="1238"/>
        <end position="1254"/>
    </location>
</feature>
<organism evidence="3 4">
    <name type="scientific">Allacma fusca</name>
    <dbReference type="NCBI Taxonomy" id="39272"/>
    <lineage>
        <taxon>Eukaryota</taxon>
        <taxon>Metazoa</taxon>
        <taxon>Ecdysozoa</taxon>
        <taxon>Arthropoda</taxon>
        <taxon>Hexapoda</taxon>
        <taxon>Collembola</taxon>
        <taxon>Symphypleona</taxon>
        <taxon>Sminthuridae</taxon>
        <taxon>Allacma</taxon>
    </lineage>
</organism>
<feature type="region of interest" description="Disordered" evidence="2">
    <location>
        <begin position="1298"/>
        <end position="1349"/>
    </location>
</feature>
<protein>
    <submittedName>
        <fullName evidence="3">Uncharacterized protein</fullName>
    </submittedName>
</protein>
<feature type="coiled-coil region" evidence="1">
    <location>
        <begin position="656"/>
        <end position="683"/>
    </location>
</feature>
<dbReference type="Proteomes" id="UP000708208">
    <property type="component" value="Unassembled WGS sequence"/>
</dbReference>
<keyword evidence="4" id="KW-1185">Reference proteome</keyword>
<feature type="compositionally biased region" description="Basic and acidic residues" evidence="2">
    <location>
        <begin position="1330"/>
        <end position="1349"/>
    </location>
</feature>
<proteinExistence type="predicted"/>
<feature type="region of interest" description="Disordered" evidence="2">
    <location>
        <begin position="1227"/>
        <end position="1255"/>
    </location>
</feature>
<sequence length="1349" mass="150417">MAEKEKCTESTANHRYPAKDQIIARLVQIREYTEKAEETLNSMPPNSQNDPKFCQLQEMIAEMRDTEKKLVDILSDYDMESPVRNRLNMENAQVNTNMLVSHISGLTHTVYASNFTGEVEDDFSLVEAHANNIDPELMAEREKLKKRCMDSQNRIEALEKQRKYLLEACSRVSENGKISPISSPGFLPEDVDTNKRLQVVREADSLIFSRRCQSAGGLISSEETCENEAVGPNLSELTDKRLEIHNIISEIALLRRAKDESARKIELLQQALKSSEVSETGLHFDSPNGGGDKSENTEFVEELMTDKENGSGGSNAVDPADWMNDSFSQTITRKLVEIQTMREKLEALQSLVHTIPTPSTYQCGNGLDMNSNDNDICKDPGLFELAEKVREICHWTGEVFRPGLNTSAKPKKSFVKMHSQLPMNIPVKNENGRSVNSGAGDERYTLEDNGLEYAAQIKSGYSARGNYASSDIDLRRTRNRLTKKYHSRESEGREDFEGISQRSYPCTSTHRLASPVRSFSVYNSREVKPVPIRPQPAAFSDTMIFPGPPRSDREESFLCRNHVNNGGLSDSFQGQRSRDMLSVHDRIVGNPMVDEGRHWMADGATSGSPGFSTTNSQTRLPSQNISNNVAIEKFLSESNSMLKHVVSSIGLIASGMTNQKKQLDSIKNSVDRLSDRFEALLGEVEVPRMIPEEHSDLRRNNIIPGIFPVDNKPVSEMLPNTSAAGIDTRGNGMCEQPPFYQGSRSHPNVFQEMNVGFHGPRDSKGCNPNRETWGSASATNLVPNANYPPEQLNLRAFQGNNAGGSSNSAFYNPNPSSCMKVKRPWVSPSAQLEPNRLMLNNQVPPGNRTNNYWDNFRSQSRQNVLSSSSKSNESYNTVVSVNPETALNQLAGASGTNNFNRSETRHDKNPGAKPIKAVMMKHFVENIGSKKRNQEQQRQVLPQRSVSVGSMSHAGDNSNHAVAGPSHAAQRNGTNDISGDSVCFGMNKRYHNNPGDRFSNKLTPKEANVLRQAQLGQDCLKDVCSKITQLRNDHIRHRTIDALRNFVAQSVLQDEMESHQMEPSTLRGYISGENMQLQGCDPMHSSRVVLPYHGAVERDSRVPPCVRNRGNEQISTSVPSTSRERSMNELWSNSMDVSFLSNDPRLPPYMRIERKNSTVANSDPRQDVILDLCVDHEDAFFSSTSRLPPYLRIGTSRERDTIAPNLMTTFNEAPKSITEDGISQACSSTEAGYSGESANKDVAESSEHRERKQETVFLTEPASPDVLPMYSSCSTFSSNVKYKGRSMNSTNNPWVGISSGLESDDIGEPLQETEANKDELNANEEVAELTEERNPNHEPFPFEKKDTNL</sequence>
<feature type="region of interest" description="Disordered" evidence="2">
    <location>
        <begin position="1101"/>
        <end position="1125"/>
    </location>
</feature>
<reference evidence="3" key="1">
    <citation type="submission" date="2021-06" db="EMBL/GenBank/DDBJ databases">
        <authorList>
            <person name="Hodson N. C."/>
            <person name="Mongue J. A."/>
            <person name="Jaron S. K."/>
        </authorList>
    </citation>
    <scope>NUCLEOTIDE SEQUENCE</scope>
</reference>
<evidence type="ECO:0000256" key="2">
    <source>
        <dbReference type="SAM" id="MobiDB-lite"/>
    </source>
</evidence>
<feature type="coiled-coil region" evidence="1">
    <location>
        <begin position="141"/>
        <end position="175"/>
    </location>
</feature>
<comment type="caution">
    <text evidence="3">The sequence shown here is derived from an EMBL/GenBank/DDBJ whole genome shotgun (WGS) entry which is preliminary data.</text>
</comment>
<evidence type="ECO:0000256" key="1">
    <source>
        <dbReference type="SAM" id="Coils"/>
    </source>
</evidence>
<accession>A0A8J2LER1</accession>
<evidence type="ECO:0000313" key="3">
    <source>
        <dbReference type="EMBL" id="CAG7830336.1"/>
    </source>
</evidence>
<name>A0A8J2LER1_9HEXA</name>